<feature type="transmembrane region" description="Helical" evidence="1">
    <location>
        <begin position="7"/>
        <end position="25"/>
    </location>
</feature>
<dbReference type="EMBL" id="AK359221">
    <property type="protein sequence ID" value="BAJ90432.1"/>
    <property type="molecule type" value="mRNA"/>
</dbReference>
<keyword evidence="1" id="KW-0472">Membrane</keyword>
<protein>
    <submittedName>
        <fullName evidence="2">Predicted protein</fullName>
    </submittedName>
</protein>
<keyword evidence="1" id="KW-0812">Transmembrane</keyword>
<accession>F2D5R1</accession>
<organism evidence="2">
    <name type="scientific">Hordeum vulgare subsp. vulgare</name>
    <name type="common">Domesticated barley</name>
    <dbReference type="NCBI Taxonomy" id="112509"/>
    <lineage>
        <taxon>Eukaryota</taxon>
        <taxon>Viridiplantae</taxon>
        <taxon>Streptophyta</taxon>
        <taxon>Embryophyta</taxon>
        <taxon>Tracheophyta</taxon>
        <taxon>Spermatophyta</taxon>
        <taxon>Magnoliopsida</taxon>
        <taxon>Liliopsida</taxon>
        <taxon>Poales</taxon>
        <taxon>Poaceae</taxon>
        <taxon>BOP clade</taxon>
        <taxon>Pooideae</taxon>
        <taxon>Triticodae</taxon>
        <taxon>Triticeae</taxon>
        <taxon>Hordeinae</taxon>
        <taxon>Hordeum</taxon>
    </lineage>
</organism>
<sequence length="48" mass="5479">MCQCNICWLDACIVLFCFVLLRWLSLSPARYGSSHFLFILSCFVASTV</sequence>
<evidence type="ECO:0000313" key="2">
    <source>
        <dbReference type="EMBL" id="BAJ90432.1"/>
    </source>
</evidence>
<evidence type="ECO:0000256" key="1">
    <source>
        <dbReference type="SAM" id="Phobius"/>
    </source>
</evidence>
<keyword evidence="1" id="KW-1133">Transmembrane helix</keyword>
<reference evidence="2" key="1">
    <citation type="journal article" date="2011" name="Plant Physiol.">
        <title>Comprehensive sequence analysis of 24,783 barley full-length cDNAs derived from 12 clone libraries.</title>
        <authorList>
            <person name="Matsumoto T."/>
            <person name="Tanaka T."/>
            <person name="Sakai H."/>
            <person name="Amano N."/>
            <person name="Kanamori H."/>
            <person name="Kurita K."/>
            <person name="Kikuta A."/>
            <person name="Kamiya K."/>
            <person name="Yamamoto M."/>
            <person name="Ikawa H."/>
            <person name="Fujii N."/>
            <person name="Hori K."/>
            <person name="Itoh T."/>
            <person name="Sato K."/>
        </authorList>
    </citation>
    <scope>NUCLEOTIDE SEQUENCE</scope>
    <source>
        <tissue evidence="2">Shoot</tissue>
    </source>
</reference>
<dbReference type="AlphaFoldDB" id="F2D5R1"/>
<name>F2D5R1_HORVV</name>
<proteinExistence type="evidence at transcript level"/>